<reference evidence="13" key="1">
    <citation type="submission" date="2016-02" db="EMBL/GenBank/DDBJ databases">
        <title>Comparative genomics of biotechnologically important yeasts.</title>
        <authorList>
            <consortium name="DOE Joint Genome Institute"/>
            <person name="Riley R."/>
            <person name="Haridas S."/>
            <person name="Wolfe K.H."/>
            <person name="Lopes M.R."/>
            <person name="Hittinger C.T."/>
            <person name="Goker M."/>
            <person name="Salamov A."/>
            <person name="Wisecaver J."/>
            <person name="Long T.M."/>
            <person name="Aerts A.L."/>
            <person name="Barry K."/>
            <person name="Choi C."/>
            <person name="Clum A."/>
            <person name="Coughlan A.Y."/>
            <person name="Deshpande S."/>
            <person name="Douglass A.P."/>
            <person name="Hanson S.J."/>
            <person name="Klenk H.-P."/>
            <person name="Labutti K."/>
            <person name="Lapidus A."/>
            <person name="Lindquist E."/>
            <person name="Lipzen A."/>
            <person name="Meier-Kolthoff J.P."/>
            <person name="Ohm R.A."/>
            <person name="Otillar R.P."/>
            <person name="Pangilinan J."/>
            <person name="Peng Y."/>
            <person name="Rokas A."/>
            <person name="Rosa C.A."/>
            <person name="Scheuner C."/>
            <person name="Sibirny A.A."/>
            <person name="Slot J.C."/>
            <person name="Stielow J.B."/>
            <person name="Sun H."/>
            <person name="Kurtzman C.P."/>
            <person name="Blackwell M."/>
            <person name="Jeffries T.W."/>
            <person name="Grigoriev I.V."/>
        </authorList>
    </citation>
    <scope>NUCLEOTIDE SEQUENCE [LARGE SCALE GENOMIC DNA]</scope>
    <source>
        <strain evidence="13">NRRL Y-17796</strain>
    </source>
</reference>
<name>A0A1E4TKP6_9ASCO</name>
<proteinExistence type="inferred from homology"/>
<keyword evidence="5" id="KW-0690">Ribosome biogenesis</keyword>
<accession>A0A1E4TKP6</accession>
<gene>
    <name evidence="12" type="ORF">CANCADRAFT_917</name>
</gene>
<evidence type="ECO:0000256" key="8">
    <source>
        <dbReference type="ARBA" id="ARBA00071414"/>
    </source>
</evidence>
<dbReference type="Gene3D" id="3.30.70.240">
    <property type="match status" value="1"/>
</dbReference>
<dbReference type="PANTHER" id="PTHR10927:SF1">
    <property type="entry name" value="RIBOSOME MATURATION PROTEIN SBDS"/>
    <property type="match status" value="1"/>
</dbReference>
<dbReference type="InterPro" id="IPR002140">
    <property type="entry name" value="Sdo1/SBDS"/>
</dbReference>
<comment type="subunit">
    <text evidence="7">Associates with the 60S ribosomal subunit.</text>
</comment>
<protein>
    <recommendedName>
        <fullName evidence="8">Ribosome maturation protein SDO1</fullName>
    </recommendedName>
</protein>
<feature type="domain" description="Ribosome maturation protein SDO1/SBDS central" evidence="10">
    <location>
        <begin position="110"/>
        <end position="172"/>
    </location>
</feature>
<dbReference type="NCBIfam" id="TIGR00291">
    <property type="entry name" value="RNA_SBDS"/>
    <property type="match status" value="1"/>
</dbReference>
<dbReference type="Gene3D" id="3.30.1250.10">
    <property type="entry name" value="Ribosome maturation protein SBDS, N-terminal domain"/>
    <property type="match status" value="1"/>
</dbReference>
<comment type="similarity">
    <text evidence="3">Belongs to the SDO1/SBDS family.</text>
</comment>
<dbReference type="GO" id="GO:0005634">
    <property type="term" value="C:nucleus"/>
    <property type="evidence" value="ECO:0007669"/>
    <property type="project" value="UniProtKB-SubCell"/>
</dbReference>
<dbReference type="GO" id="GO:0005085">
    <property type="term" value="F:guanyl-nucleotide exchange factor activity"/>
    <property type="evidence" value="ECO:0007669"/>
    <property type="project" value="EnsemblFungi"/>
</dbReference>
<dbReference type="OrthoDB" id="10253092at2759"/>
<evidence type="ECO:0000256" key="1">
    <source>
        <dbReference type="ARBA" id="ARBA00004123"/>
    </source>
</evidence>
<evidence type="ECO:0000313" key="13">
    <source>
        <dbReference type="Proteomes" id="UP000095023"/>
    </source>
</evidence>
<evidence type="ECO:0000259" key="11">
    <source>
        <dbReference type="Pfam" id="PF20268"/>
    </source>
</evidence>
<dbReference type="GO" id="GO:0005737">
    <property type="term" value="C:cytoplasm"/>
    <property type="evidence" value="ECO:0007669"/>
    <property type="project" value="UniProtKB-SubCell"/>
</dbReference>
<dbReference type="Pfam" id="PF01172">
    <property type="entry name" value="SBDS_N"/>
    <property type="match status" value="1"/>
</dbReference>
<dbReference type="InterPro" id="IPR037188">
    <property type="entry name" value="Sdo1/SBDS_central_sf"/>
</dbReference>
<dbReference type="PANTHER" id="PTHR10927">
    <property type="entry name" value="RIBOSOME MATURATION PROTEIN SBDS"/>
    <property type="match status" value="1"/>
</dbReference>
<keyword evidence="13" id="KW-1185">Reference proteome</keyword>
<evidence type="ECO:0000256" key="4">
    <source>
        <dbReference type="ARBA" id="ARBA00022490"/>
    </source>
</evidence>
<dbReference type="AlphaFoldDB" id="A0A1E4TKP6"/>
<feature type="domain" description="Ribosome maturation protein SDO1/SBDS N-terminal" evidence="9">
    <location>
        <begin position="14"/>
        <end position="100"/>
    </location>
</feature>
<keyword evidence="4" id="KW-0963">Cytoplasm</keyword>
<dbReference type="FunFam" id="3.30.1250.10:FF:000001">
    <property type="entry name" value="SBDS, ribosome maturation factor"/>
    <property type="match status" value="1"/>
</dbReference>
<evidence type="ECO:0000256" key="2">
    <source>
        <dbReference type="ARBA" id="ARBA00004496"/>
    </source>
</evidence>
<evidence type="ECO:0000256" key="5">
    <source>
        <dbReference type="ARBA" id="ARBA00022517"/>
    </source>
</evidence>
<evidence type="ECO:0000259" key="10">
    <source>
        <dbReference type="Pfam" id="PF09377"/>
    </source>
</evidence>
<dbReference type="Proteomes" id="UP000095023">
    <property type="component" value="Unassembled WGS sequence"/>
</dbReference>
<evidence type="ECO:0000259" key="9">
    <source>
        <dbReference type="Pfam" id="PF01172"/>
    </source>
</evidence>
<sequence>MPIQQPNTQIKLTNVSIVRMKKGKKRFEVACYQNKVQDWRKGIETDIDEVVQISTVFYNVSKGQVAQTEDLKKAFSTTDTDKIIREILMKGELQVGGKERQQQLSQVHAEIVQIIASRCVNPTNLRPYPVSIIEKTLSEIGFNTSPNKAAKAQALDAIKTLVESQIIPISRARMRVRISISPSKEAKKHKEKIVQLLESIESEDWDAEWECIAFIEPGKYRVLETLVGDLTNGQGAVSLLDTAVVKEGDSYL</sequence>
<evidence type="ECO:0000256" key="7">
    <source>
        <dbReference type="ARBA" id="ARBA00049708"/>
    </source>
</evidence>
<dbReference type="SUPFAM" id="SSF109728">
    <property type="entry name" value="Hypothetical protein AF0491, middle domain"/>
    <property type="match status" value="1"/>
</dbReference>
<dbReference type="GO" id="GO:0070181">
    <property type="term" value="F:small ribosomal subunit rRNA binding"/>
    <property type="evidence" value="ECO:0007669"/>
    <property type="project" value="EnsemblFungi"/>
</dbReference>
<dbReference type="GO" id="GO:0042134">
    <property type="term" value="F:rRNA primary transcript binding"/>
    <property type="evidence" value="ECO:0007669"/>
    <property type="project" value="EnsemblFungi"/>
</dbReference>
<dbReference type="InterPro" id="IPR019783">
    <property type="entry name" value="SDO1/SBDS_N"/>
</dbReference>
<dbReference type="SUPFAM" id="SSF89895">
    <property type="entry name" value="FYSH domain"/>
    <property type="match status" value="1"/>
</dbReference>
<dbReference type="GO" id="GO:0070180">
    <property type="term" value="F:large ribosomal subunit rRNA binding"/>
    <property type="evidence" value="ECO:0007669"/>
    <property type="project" value="EnsemblFungi"/>
</dbReference>
<dbReference type="InterPro" id="IPR039100">
    <property type="entry name" value="Sdo1/SBDS-like"/>
</dbReference>
<dbReference type="Pfam" id="PF20268">
    <property type="entry name" value="SBDS_C"/>
    <property type="match status" value="1"/>
</dbReference>
<dbReference type="EMBL" id="KV453841">
    <property type="protein sequence ID" value="ODV92331.1"/>
    <property type="molecule type" value="Genomic_DNA"/>
</dbReference>
<comment type="subcellular location">
    <subcellularLocation>
        <location evidence="2">Cytoplasm</location>
    </subcellularLocation>
    <subcellularLocation>
        <location evidence="1">Nucleus</location>
    </subcellularLocation>
</comment>
<dbReference type="GO" id="GO:1990932">
    <property type="term" value="F:5.8S rRNA binding"/>
    <property type="evidence" value="ECO:0007669"/>
    <property type="project" value="EnsemblFungi"/>
</dbReference>
<evidence type="ECO:0000256" key="6">
    <source>
        <dbReference type="ARBA" id="ARBA00023242"/>
    </source>
</evidence>
<feature type="domain" description="Ribosome maturation protein SDO1/SBDS C-terminal" evidence="11">
    <location>
        <begin position="174"/>
        <end position="241"/>
    </location>
</feature>
<dbReference type="InterPro" id="IPR046928">
    <property type="entry name" value="SDO1/SBDS_C"/>
</dbReference>
<evidence type="ECO:0000256" key="3">
    <source>
        <dbReference type="ARBA" id="ARBA00007433"/>
    </source>
</evidence>
<evidence type="ECO:0000313" key="12">
    <source>
        <dbReference type="EMBL" id="ODV92331.1"/>
    </source>
</evidence>
<dbReference type="GO" id="GO:0042256">
    <property type="term" value="P:cytosolic ribosome assembly"/>
    <property type="evidence" value="ECO:0007669"/>
    <property type="project" value="EnsemblFungi"/>
</dbReference>
<dbReference type="Pfam" id="PF09377">
    <property type="entry name" value="SBDS_domain_II"/>
    <property type="match status" value="1"/>
</dbReference>
<keyword evidence="6" id="KW-0539">Nucleus</keyword>
<organism evidence="12 13">
    <name type="scientific">Tortispora caseinolytica NRRL Y-17796</name>
    <dbReference type="NCBI Taxonomy" id="767744"/>
    <lineage>
        <taxon>Eukaryota</taxon>
        <taxon>Fungi</taxon>
        <taxon>Dikarya</taxon>
        <taxon>Ascomycota</taxon>
        <taxon>Saccharomycotina</taxon>
        <taxon>Trigonopsidomycetes</taxon>
        <taxon>Trigonopsidales</taxon>
        <taxon>Trigonopsidaceae</taxon>
        <taxon>Tortispora</taxon>
    </lineage>
</organism>
<dbReference type="InterPro" id="IPR036786">
    <property type="entry name" value="Ribosome_mat_SBDS_N_sf"/>
</dbReference>
<dbReference type="InterPro" id="IPR018978">
    <property type="entry name" value="SDO1/SBDS_central"/>
</dbReference>
<dbReference type="Gene3D" id="1.10.10.900">
    <property type="entry name" value="SBDS protein C-terminal domain, subdomain 1"/>
    <property type="match status" value="1"/>
</dbReference>